<keyword evidence="3" id="KW-1185">Reference proteome</keyword>
<dbReference type="RefSeq" id="WP_264791466.1">
    <property type="nucleotide sequence ID" value="NZ_AP026867.1"/>
</dbReference>
<proteinExistence type="predicted"/>
<gene>
    <name evidence="2" type="ORF">AsAng_0008400</name>
</gene>
<protein>
    <submittedName>
        <fullName evidence="2">Uncharacterized protein</fullName>
    </submittedName>
</protein>
<sequence length="109" mass="12872">MDNIEIGYAIFAALIWMLGYFHAGRFVRPKWKIPGKFIFYVGVSTTLVHWFGHWGLLFIVLHPLVGLLFHCKVCKENNIDWLTCEPQEKYLELQEKWAKGDFTKPTKRE</sequence>
<organism evidence="2 3">
    <name type="scientific">Aureispira anguillae</name>
    <dbReference type="NCBI Taxonomy" id="2864201"/>
    <lineage>
        <taxon>Bacteria</taxon>
        <taxon>Pseudomonadati</taxon>
        <taxon>Bacteroidota</taxon>
        <taxon>Saprospiria</taxon>
        <taxon>Saprospirales</taxon>
        <taxon>Saprospiraceae</taxon>
        <taxon>Aureispira</taxon>
    </lineage>
</organism>
<keyword evidence="1" id="KW-0472">Membrane</keyword>
<evidence type="ECO:0000313" key="3">
    <source>
        <dbReference type="Proteomes" id="UP001060919"/>
    </source>
</evidence>
<name>A0A915YBP3_9BACT</name>
<feature type="transmembrane region" description="Helical" evidence="1">
    <location>
        <begin position="37"/>
        <end position="60"/>
    </location>
</feature>
<evidence type="ECO:0000256" key="1">
    <source>
        <dbReference type="SAM" id="Phobius"/>
    </source>
</evidence>
<keyword evidence="1" id="KW-1133">Transmembrane helix</keyword>
<dbReference type="AlphaFoldDB" id="A0A915YBP3"/>
<evidence type="ECO:0000313" key="2">
    <source>
        <dbReference type="EMBL" id="BDS10132.1"/>
    </source>
</evidence>
<dbReference type="KEGG" id="aup:AsAng_0008400"/>
<dbReference type="EMBL" id="AP026867">
    <property type="protein sequence ID" value="BDS10132.1"/>
    <property type="molecule type" value="Genomic_DNA"/>
</dbReference>
<accession>A0A915YBP3</accession>
<feature type="transmembrane region" description="Helical" evidence="1">
    <location>
        <begin position="6"/>
        <end position="25"/>
    </location>
</feature>
<dbReference type="Proteomes" id="UP001060919">
    <property type="component" value="Chromosome"/>
</dbReference>
<reference evidence="2" key="1">
    <citation type="submission" date="2022-09" db="EMBL/GenBank/DDBJ databases">
        <title>Aureispira anguillicida sp. nov., isolated from Leptocephalus of Japanese eel Anguilla japonica.</title>
        <authorList>
            <person name="Yuasa K."/>
            <person name="Mekata T."/>
            <person name="Ikunari K."/>
        </authorList>
    </citation>
    <scope>NUCLEOTIDE SEQUENCE</scope>
    <source>
        <strain evidence="2">EL160426</strain>
    </source>
</reference>
<keyword evidence="1" id="KW-0812">Transmembrane</keyword>